<keyword evidence="3" id="KW-1185">Reference proteome</keyword>
<dbReference type="EMBL" id="KQ435848">
    <property type="protein sequence ID" value="KOX70994.1"/>
    <property type="molecule type" value="Genomic_DNA"/>
</dbReference>
<evidence type="ECO:0000256" key="1">
    <source>
        <dbReference type="SAM" id="MobiDB-lite"/>
    </source>
</evidence>
<evidence type="ECO:0000313" key="2">
    <source>
        <dbReference type="EMBL" id="KOX70994.1"/>
    </source>
</evidence>
<accession>A0A0N0U3X2</accession>
<dbReference type="AlphaFoldDB" id="A0A0N0U3X2"/>
<sequence>MRSRPNKYGKRVDSPFGHFRGSPSSSRNLQIFSSNHSNMDNAPKISYKLHVQPQHHSTRKTNMYIQ</sequence>
<feature type="region of interest" description="Disordered" evidence="1">
    <location>
        <begin position="1"/>
        <end position="37"/>
    </location>
</feature>
<reference evidence="2 3" key="1">
    <citation type="submission" date="2015-07" db="EMBL/GenBank/DDBJ databases">
        <title>The genome of Melipona quadrifasciata.</title>
        <authorList>
            <person name="Pan H."/>
            <person name="Kapheim K."/>
        </authorList>
    </citation>
    <scope>NUCLEOTIDE SEQUENCE [LARGE SCALE GENOMIC DNA]</scope>
    <source>
        <strain evidence="2">0111107301</strain>
        <tissue evidence="2">Whole body</tissue>
    </source>
</reference>
<dbReference type="Proteomes" id="UP000053105">
    <property type="component" value="Unassembled WGS sequence"/>
</dbReference>
<organism evidence="2 3">
    <name type="scientific">Melipona quadrifasciata</name>
    <dbReference type="NCBI Taxonomy" id="166423"/>
    <lineage>
        <taxon>Eukaryota</taxon>
        <taxon>Metazoa</taxon>
        <taxon>Ecdysozoa</taxon>
        <taxon>Arthropoda</taxon>
        <taxon>Hexapoda</taxon>
        <taxon>Insecta</taxon>
        <taxon>Pterygota</taxon>
        <taxon>Neoptera</taxon>
        <taxon>Endopterygota</taxon>
        <taxon>Hymenoptera</taxon>
        <taxon>Apocrita</taxon>
        <taxon>Aculeata</taxon>
        <taxon>Apoidea</taxon>
        <taxon>Anthophila</taxon>
        <taxon>Apidae</taxon>
        <taxon>Melipona</taxon>
    </lineage>
</organism>
<gene>
    <name evidence="2" type="ORF">WN51_03535</name>
</gene>
<feature type="compositionally biased region" description="Polar residues" evidence="1">
    <location>
        <begin position="22"/>
        <end position="37"/>
    </location>
</feature>
<name>A0A0N0U3X2_9HYME</name>
<evidence type="ECO:0000313" key="3">
    <source>
        <dbReference type="Proteomes" id="UP000053105"/>
    </source>
</evidence>
<proteinExistence type="predicted"/>
<protein>
    <submittedName>
        <fullName evidence="2">Uncharacterized protein</fullName>
    </submittedName>
</protein>